<evidence type="ECO:0000313" key="2">
    <source>
        <dbReference type="Proteomes" id="UP001054821"/>
    </source>
</evidence>
<organism evidence="1 2">
    <name type="scientific">Prunus dulcis</name>
    <name type="common">Almond</name>
    <name type="synonym">Amygdalus dulcis</name>
    <dbReference type="NCBI Taxonomy" id="3755"/>
    <lineage>
        <taxon>Eukaryota</taxon>
        <taxon>Viridiplantae</taxon>
        <taxon>Streptophyta</taxon>
        <taxon>Embryophyta</taxon>
        <taxon>Tracheophyta</taxon>
        <taxon>Spermatophyta</taxon>
        <taxon>Magnoliopsida</taxon>
        <taxon>eudicotyledons</taxon>
        <taxon>Gunneridae</taxon>
        <taxon>Pentapetalae</taxon>
        <taxon>rosids</taxon>
        <taxon>fabids</taxon>
        <taxon>Rosales</taxon>
        <taxon>Rosaceae</taxon>
        <taxon>Amygdaloideae</taxon>
        <taxon>Amygdaleae</taxon>
        <taxon>Prunus</taxon>
    </lineage>
</organism>
<keyword evidence="2" id="KW-1185">Reference proteome</keyword>
<reference evidence="1 2" key="1">
    <citation type="journal article" date="2022" name="G3 (Bethesda)">
        <title>Whole-genome sequence and methylome profiling of the almond [Prunus dulcis (Mill.) D.A. Webb] cultivar 'Nonpareil'.</title>
        <authorList>
            <person name="D'Amico-Willman K.M."/>
            <person name="Ouma W.Z."/>
            <person name="Meulia T."/>
            <person name="Sideli G.M."/>
            <person name="Gradziel T.M."/>
            <person name="Fresnedo-Ramirez J."/>
        </authorList>
    </citation>
    <scope>NUCLEOTIDE SEQUENCE [LARGE SCALE GENOMIC DNA]</scope>
    <source>
        <strain evidence="1">Clone GOH B32 T37-40</strain>
    </source>
</reference>
<proteinExistence type="predicted"/>
<evidence type="ECO:0000313" key="1">
    <source>
        <dbReference type="EMBL" id="KAI5346068.1"/>
    </source>
</evidence>
<dbReference type="Proteomes" id="UP001054821">
    <property type="component" value="Chromosome 2"/>
</dbReference>
<dbReference type="AlphaFoldDB" id="A0AAD4WM62"/>
<accession>A0AAD4WM62</accession>
<gene>
    <name evidence="1" type="ORF">L3X38_013947</name>
</gene>
<comment type="caution">
    <text evidence="1">The sequence shown here is derived from an EMBL/GenBank/DDBJ whole genome shotgun (WGS) entry which is preliminary data.</text>
</comment>
<name>A0AAD4WM62_PRUDU</name>
<protein>
    <submittedName>
        <fullName evidence="1">Uncharacterized protein</fullName>
    </submittedName>
</protein>
<sequence>MLLQTGQQQHATTRSHKLKTQICSKTEANFLHLLHFRLIGAPLRSISRLSRGSVRALFRIDRCEDFSSR</sequence>
<dbReference type="EMBL" id="JAJFAZ020000002">
    <property type="protein sequence ID" value="KAI5346068.1"/>
    <property type="molecule type" value="Genomic_DNA"/>
</dbReference>